<dbReference type="Proteomes" id="UP001530377">
    <property type="component" value="Unassembled WGS sequence"/>
</dbReference>
<reference evidence="2 3" key="1">
    <citation type="submission" date="2024-10" db="EMBL/GenBank/DDBJ databases">
        <title>Updated reference genomes for cyclostephanoid diatoms.</title>
        <authorList>
            <person name="Roberts W.R."/>
            <person name="Alverson A.J."/>
        </authorList>
    </citation>
    <scope>NUCLEOTIDE SEQUENCE [LARGE SCALE GENOMIC DNA]</scope>
    <source>
        <strain evidence="2 3">AJA228-03</strain>
    </source>
</reference>
<evidence type="ECO:0000313" key="3">
    <source>
        <dbReference type="Proteomes" id="UP001530377"/>
    </source>
</evidence>
<name>A0ABD3SCU4_9STRA</name>
<organism evidence="2 3">
    <name type="scientific">Cyclostephanos tholiformis</name>
    <dbReference type="NCBI Taxonomy" id="382380"/>
    <lineage>
        <taxon>Eukaryota</taxon>
        <taxon>Sar</taxon>
        <taxon>Stramenopiles</taxon>
        <taxon>Ochrophyta</taxon>
        <taxon>Bacillariophyta</taxon>
        <taxon>Coscinodiscophyceae</taxon>
        <taxon>Thalassiosirophycidae</taxon>
        <taxon>Stephanodiscales</taxon>
        <taxon>Stephanodiscaceae</taxon>
        <taxon>Cyclostephanos</taxon>
    </lineage>
</organism>
<sequence>MSIKPFHSLFLEGGNASHRQKKSNTPNHDGRGDDYLSRRNEYRERVSSGRRAERVEAADRADVKDVIANLRRVASKLEIAMAACCERVARADDSNPVHRSRIVPVFPANYVAVPDKPRKDITNKNAKQRVTNVGILRSGQSVHFVKLLVMNCPRHDVGHRALAVAILQRTVEWEISTIDHPQLKSYSFDLVNAVGGDQHIQNTLGLLNTDLKESFNVHAKRTKSFLAAGGMKLLARWLVDSFTMVSSSSPNHRSPVAQHSVQHVASSTGCLLLPLLHLLKFIPFDKNLVVESQVHKSIKRLKKLLSVLAEGLDPNTLKDVVHPIAGGLSVGEVITSIDTVMSLWKKAASVDSVDDSSLQFDSLDQLQRRVRQRFDYLEKMQNDAGNPPLWLPKTMLGAWRAAPIDASNHLHPSSQVIVDAGGHSFERRGGLLELKVKTEQEKIMDQVASIKKRTGSPTLFETSKSSKKQVSWAD</sequence>
<gene>
    <name evidence="2" type="ORF">ACHAXA_005889</name>
</gene>
<proteinExistence type="predicted"/>
<dbReference type="AlphaFoldDB" id="A0ABD3SCU4"/>
<dbReference type="EMBL" id="JALLPB020000070">
    <property type="protein sequence ID" value="KAL3822256.1"/>
    <property type="molecule type" value="Genomic_DNA"/>
</dbReference>
<feature type="compositionally biased region" description="Basic and acidic residues" evidence="1">
    <location>
        <begin position="28"/>
        <end position="55"/>
    </location>
</feature>
<evidence type="ECO:0000313" key="2">
    <source>
        <dbReference type="EMBL" id="KAL3822256.1"/>
    </source>
</evidence>
<comment type="caution">
    <text evidence="2">The sequence shown here is derived from an EMBL/GenBank/DDBJ whole genome shotgun (WGS) entry which is preliminary data.</text>
</comment>
<keyword evidence="3" id="KW-1185">Reference proteome</keyword>
<feature type="region of interest" description="Disordered" evidence="1">
    <location>
        <begin position="13"/>
        <end position="55"/>
    </location>
</feature>
<evidence type="ECO:0000256" key="1">
    <source>
        <dbReference type="SAM" id="MobiDB-lite"/>
    </source>
</evidence>
<protein>
    <submittedName>
        <fullName evidence="2">Uncharacterized protein</fullName>
    </submittedName>
</protein>
<accession>A0ABD3SCU4</accession>